<evidence type="ECO:0000313" key="1">
    <source>
        <dbReference type="EMBL" id="GAA1977517.1"/>
    </source>
</evidence>
<evidence type="ECO:0000313" key="2">
    <source>
        <dbReference type="Proteomes" id="UP001500571"/>
    </source>
</evidence>
<sequence>MSSTPLGTRTLKIKIGATEFYTDISKCSIESAASSSDFTSFAAAASGGARDYTLKFTATQDPADSTSLWSQVFSNAGSTVAVSINPYGGTTFSASNPGFSGNVVITEPDGTLLGGDADPSTTARFTMDLEWKFTAKPTKVTTGTY</sequence>
<dbReference type="EMBL" id="BAAAPB010000008">
    <property type="protein sequence ID" value="GAA1977517.1"/>
    <property type="molecule type" value="Genomic_DNA"/>
</dbReference>
<gene>
    <name evidence="1" type="ORF">GCM10009798_43420</name>
</gene>
<name>A0ABN2RZ27_9ACTN</name>
<dbReference type="Proteomes" id="UP001500571">
    <property type="component" value="Unassembled WGS sequence"/>
</dbReference>
<proteinExistence type="predicted"/>
<reference evidence="1 2" key="1">
    <citation type="journal article" date="2019" name="Int. J. Syst. Evol. Microbiol.">
        <title>The Global Catalogue of Microorganisms (GCM) 10K type strain sequencing project: providing services to taxonomists for standard genome sequencing and annotation.</title>
        <authorList>
            <consortium name="The Broad Institute Genomics Platform"/>
            <consortium name="The Broad Institute Genome Sequencing Center for Infectious Disease"/>
            <person name="Wu L."/>
            <person name="Ma J."/>
        </authorList>
    </citation>
    <scope>NUCLEOTIDE SEQUENCE [LARGE SCALE GENOMIC DNA]</scope>
    <source>
        <strain evidence="1 2">JCM 15309</strain>
    </source>
</reference>
<protein>
    <submittedName>
        <fullName evidence="1">Uncharacterized protein</fullName>
    </submittedName>
</protein>
<keyword evidence="2" id="KW-1185">Reference proteome</keyword>
<dbReference type="RefSeq" id="WP_344048603.1">
    <property type="nucleotide sequence ID" value="NZ_BAAAPB010000008.1"/>
</dbReference>
<comment type="caution">
    <text evidence="1">The sequence shown here is derived from an EMBL/GenBank/DDBJ whole genome shotgun (WGS) entry which is preliminary data.</text>
</comment>
<organism evidence="1 2">
    <name type="scientific">Nocardioides panacihumi</name>
    <dbReference type="NCBI Taxonomy" id="400774"/>
    <lineage>
        <taxon>Bacteria</taxon>
        <taxon>Bacillati</taxon>
        <taxon>Actinomycetota</taxon>
        <taxon>Actinomycetes</taxon>
        <taxon>Propionibacteriales</taxon>
        <taxon>Nocardioidaceae</taxon>
        <taxon>Nocardioides</taxon>
    </lineage>
</organism>
<accession>A0ABN2RZ27</accession>